<dbReference type="Proteomes" id="UP000001449">
    <property type="component" value="Chromosome 18"/>
</dbReference>
<dbReference type="EMBL" id="CP001159">
    <property type="protein sequence ID" value="ACI64176.1"/>
    <property type="molecule type" value="Genomic_DNA"/>
</dbReference>
<dbReference type="HOGENOM" id="CLU_830250_0_0_1"/>
<name>B5YM22_THAPS</name>
<accession>B5YM22</accession>
<dbReference type="RefSeq" id="XP_002295459.1">
    <property type="nucleotide sequence ID" value="XM_002295423.1"/>
</dbReference>
<protein>
    <submittedName>
        <fullName evidence="1">Uncharacterized protein</fullName>
    </submittedName>
</protein>
<evidence type="ECO:0000313" key="1">
    <source>
        <dbReference type="EMBL" id="ACI64176.1"/>
    </source>
</evidence>
<dbReference type="KEGG" id="tps:THAPS_10978"/>
<organism evidence="1 2">
    <name type="scientific">Thalassiosira pseudonana</name>
    <name type="common">Marine diatom</name>
    <name type="synonym">Cyclotella nana</name>
    <dbReference type="NCBI Taxonomy" id="35128"/>
    <lineage>
        <taxon>Eukaryota</taxon>
        <taxon>Sar</taxon>
        <taxon>Stramenopiles</taxon>
        <taxon>Ochrophyta</taxon>
        <taxon>Bacillariophyta</taxon>
        <taxon>Coscinodiscophyceae</taxon>
        <taxon>Thalassiosirophycidae</taxon>
        <taxon>Thalassiosirales</taxon>
        <taxon>Thalassiosiraceae</taxon>
        <taxon>Thalassiosira</taxon>
    </lineage>
</organism>
<dbReference type="AlphaFoldDB" id="B5YM22"/>
<reference evidence="1 2" key="1">
    <citation type="journal article" date="2004" name="Science">
        <title>The genome of the diatom Thalassiosira pseudonana: ecology, evolution, and metabolism.</title>
        <authorList>
            <person name="Armbrust E.V."/>
            <person name="Berges J.A."/>
            <person name="Bowler C."/>
            <person name="Green B.R."/>
            <person name="Martinez D."/>
            <person name="Putnam N.H."/>
            <person name="Zhou S."/>
            <person name="Allen A.E."/>
            <person name="Apt K.E."/>
            <person name="Bechner M."/>
            <person name="Brzezinski M.A."/>
            <person name="Chaal B.K."/>
            <person name="Chiovitti A."/>
            <person name="Davis A.K."/>
            <person name="Demarest M.S."/>
            <person name="Detter J.C."/>
            <person name="Glavina T."/>
            <person name="Goodstein D."/>
            <person name="Hadi M.Z."/>
            <person name="Hellsten U."/>
            <person name="Hildebrand M."/>
            <person name="Jenkins B.D."/>
            <person name="Jurka J."/>
            <person name="Kapitonov V.V."/>
            <person name="Kroger N."/>
            <person name="Lau W.W."/>
            <person name="Lane T.W."/>
            <person name="Larimer F.W."/>
            <person name="Lippmeier J.C."/>
            <person name="Lucas S."/>
            <person name="Medina M."/>
            <person name="Montsant A."/>
            <person name="Obornik M."/>
            <person name="Parker M.S."/>
            <person name="Palenik B."/>
            <person name="Pazour G.J."/>
            <person name="Richardson P.M."/>
            <person name="Rynearson T.A."/>
            <person name="Saito M.A."/>
            <person name="Schwartz D.C."/>
            <person name="Thamatrakoln K."/>
            <person name="Valentin K."/>
            <person name="Vardi A."/>
            <person name="Wilkerson F.P."/>
            <person name="Rokhsar D.S."/>
        </authorList>
    </citation>
    <scope>NUCLEOTIDE SEQUENCE [LARGE SCALE GENOMIC DNA]</scope>
    <source>
        <strain evidence="1 2">CCMP1335</strain>
    </source>
</reference>
<dbReference type="GeneID" id="7443020"/>
<sequence>MNFNKTSTKCYLLDIAFLGAIVLTYQYCMRNNVSNECTADYSTCTSPIVNDDVPNEVLLFTIGDLVEVYDPSIQPMYAFPAQIEQVNHFNNTVSYDILPGFQPGIVGNVPQKSIRTLKPYQENSHTVCDIGNAERGSRVVDCTVLHEDQSSGIKGGLYEVQYEQNDNMVVAKTPLSRIMRREAGVQERQTTFVAAPTPSHVVDLTSSPSNNNVENIIFKTGDLVELYHEHTKLGIPAMISSINYDTYDLVHVITHAELTEVEAKFVHPYRAFDKGAMAYCQVGGAGTIEMTPCTVVSSFPQGEKDVVYEVQLSNKVMRGRTTIRLPYHRVQRIIQ</sequence>
<keyword evidence="2" id="KW-1185">Reference proteome</keyword>
<reference evidence="1 2" key="2">
    <citation type="journal article" date="2008" name="Nature">
        <title>The Phaeodactylum genome reveals the evolutionary history of diatom genomes.</title>
        <authorList>
            <person name="Bowler C."/>
            <person name="Allen A.E."/>
            <person name="Badger J.H."/>
            <person name="Grimwood J."/>
            <person name="Jabbari K."/>
            <person name="Kuo A."/>
            <person name="Maheswari U."/>
            <person name="Martens C."/>
            <person name="Maumus F."/>
            <person name="Otillar R.P."/>
            <person name="Rayko E."/>
            <person name="Salamov A."/>
            <person name="Vandepoele K."/>
            <person name="Beszteri B."/>
            <person name="Gruber A."/>
            <person name="Heijde M."/>
            <person name="Katinka M."/>
            <person name="Mock T."/>
            <person name="Valentin K."/>
            <person name="Verret F."/>
            <person name="Berges J.A."/>
            <person name="Brownlee C."/>
            <person name="Cadoret J.P."/>
            <person name="Chiovitti A."/>
            <person name="Choi C.J."/>
            <person name="Coesel S."/>
            <person name="De Martino A."/>
            <person name="Detter J.C."/>
            <person name="Durkin C."/>
            <person name="Falciatore A."/>
            <person name="Fournet J."/>
            <person name="Haruta M."/>
            <person name="Huysman M.J."/>
            <person name="Jenkins B.D."/>
            <person name="Jiroutova K."/>
            <person name="Jorgensen R.E."/>
            <person name="Joubert Y."/>
            <person name="Kaplan A."/>
            <person name="Kroger N."/>
            <person name="Kroth P.G."/>
            <person name="La Roche J."/>
            <person name="Lindquist E."/>
            <person name="Lommer M."/>
            <person name="Martin-Jezequel V."/>
            <person name="Lopez P.J."/>
            <person name="Lucas S."/>
            <person name="Mangogna M."/>
            <person name="McGinnis K."/>
            <person name="Medlin L.K."/>
            <person name="Montsant A."/>
            <person name="Oudot-Le Secq M.P."/>
            <person name="Napoli C."/>
            <person name="Obornik M."/>
            <person name="Parker M.S."/>
            <person name="Petit J.L."/>
            <person name="Porcel B.M."/>
            <person name="Poulsen N."/>
            <person name="Robison M."/>
            <person name="Rychlewski L."/>
            <person name="Rynearson T.A."/>
            <person name="Schmutz J."/>
            <person name="Shapiro H."/>
            <person name="Siaut M."/>
            <person name="Stanley M."/>
            <person name="Sussman M.R."/>
            <person name="Taylor A.R."/>
            <person name="Vardi A."/>
            <person name="von Dassow P."/>
            <person name="Vyverman W."/>
            <person name="Willis A."/>
            <person name="Wyrwicz L.S."/>
            <person name="Rokhsar D.S."/>
            <person name="Weissenbach J."/>
            <person name="Armbrust E.V."/>
            <person name="Green B.R."/>
            <person name="Van de Peer Y."/>
            <person name="Grigoriev I.V."/>
        </authorList>
    </citation>
    <scope>NUCLEOTIDE SEQUENCE [LARGE SCALE GENOMIC DNA]</scope>
    <source>
        <strain evidence="1 2">CCMP1335</strain>
    </source>
</reference>
<gene>
    <name evidence="1" type="ORF">THAPS_10978</name>
</gene>
<evidence type="ECO:0000313" key="2">
    <source>
        <dbReference type="Proteomes" id="UP000001449"/>
    </source>
</evidence>
<proteinExistence type="predicted"/>
<dbReference type="InParanoid" id="B5YM22"/>
<dbReference type="PaxDb" id="35128-Thaps10978"/>